<evidence type="ECO:0000259" key="3">
    <source>
        <dbReference type="Pfam" id="PF00890"/>
    </source>
</evidence>
<dbReference type="EMBL" id="MPUH01000631">
    <property type="protein sequence ID" value="OMJ76444.1"/>
    <property type="molecule type" value="Genomic_DNA"/>
</dbReference>
<sequence>MFRQLIRKWSGPKVYNPKSIRPEGVMGKNYSIFSHEYDVIIVGGGCAGLRAGIALAEKGYHTGILSKIFPTRSNSVLATEGLSASLDYQNHDSWEFHAYDTEKKSLGMSSKSSVVKLCKQGPQAVYDIENYGMPFNRTPEGKILQIKSFGQTKNYGQEEVFRTAIAGNRIGHCMLQTLTSKAMKVDCRLLVDYTALDLILFDGICHGIISLQNCTGDVHVIKSHSTILATGGFGSAFKETAQSRTCTGDGQAMISRANLPLQDLEFIDFCPLGLYPKGIKLPNELVFMGNLVNNDGQNLKIDANLDKDQIVRIIAQEIAQGRGVGPDKNHLHLDLRKVKDWQLEQTYKGLRNFIRNLGGIDPETTLVPVSPSMYFNIGGIPTDSNSQVFSNTIKSPVQGLYAIGEVASSSIHGASIIPGNPLLETLVYGKAVADIIESIVGPKSSHKDFPHYIIDQTIERIEKYRIAKGSITLSEVANRLRHTMSNHFGALRSEQSMNEGLRKVYEIAEMMKDVKIRNRGFIYNMEVLECLELENMILLCKQALAAGKDRQETRGVHVREDYPDMINPAQHSLTWLKDIDKVVSVKFSQVEIV</sequence>
<accession>A0A1R2BI94</accession>
<dbReference type="GO" id="GO:0005886">
    <property type="term" value="C:plasma membrane"/>
    <property type="evidence" value="ECO:0007669"/>
    <property type="project" value="TreeGrafter"/>
</dbReference>
<dbReference type="InterPro" id="IPR036188">
    <property type="entry name" value="FAD/NAD-bd_sf"/>
</dbReference>
<dbReference type="SUPFAM" id="SSF51905">
    <property type="entry name" value="FAD/NAD(P)-binding domain"/>
    <property type="match status" value="1"/>
</dbReference>
<dbReference type="PANTHER" id="PTHR11632">
    <property type="entry name" value="SUCCINATE DEHYDROGENASE 2 FLAVOPROTEIN SUBUNIT"/>
    <property type="match status" value="1"/>
</dbReference>
<dbReference type="InterPro" id="IPR027477">
    <property type="entry name" value="Succ_DH/fumarate_Rdtase_cat_sf"/>
</dbReference>
<dbReference type="Gene3D" id="1.20.58.100">
    <property type="entry name" value="Fumarate reductase/succinate dehydrogenase flavoprotein-like, C-terminal domain"/>
    <property type="match status" value="1"/>
</dbReference>
<dbReference type="PRINTS" id="PR00411">
    <property type="entry name" value="PNDRDTASEI"/>
</dbReference>
<feature type="domain" description="FAD-dependent oxidoreductase 2 FAD-binding" evidence="3">
    <location>
        <begin position="38"/>
        <end position="422"/>
    </location>
</feature>
<evidence type="ECO:0000259" key="4">
    <source>
        <dbReference type="Pfam" id="PF02910"/>
    </source>
</evidence>
<comment type="caution">
    <text evidence="5">The sequence shown here is derived from an EMBL/GenBank/DDBJ whole genome shotgun (WGS) entry which is preliminary data.</text>
</comment>
<dbReference type="InterPro" id="IPR015939">
    <property type="entry name" value="Fum_Rdtase/Succ_DH_flav-like_C"/>
</dbReference>
<keyword evidence="6" id="KW-1185">Reference proteome</keyword>
<evidence type="ECO:0000313" key="5">
    <source>
        <dbReference type="EMBL" id="OMJ76444.1"/>
    </source>
</evidence>
<dbReference type="Gene3D" id="3.50.50.60">
    <property type="entry name" value="FAD/NAD(P)-binding domain"/>
    <property type="match status" value="1"/>
</dbReference>
<dbReference type="GO" id="GO:0050660">
    <property type="term" value="F:flavin adenine dinucleotide binding"/>
    <property type="evidence" value="ECO:0007669"/>
    <property type="project" value="TreeGrafter"/>
</dbReference>
<dbReference type="OrthoDB" id="71672at2759"/>
<dbReference type="Proteomes" id="UP000187209">
    <property type="component" value="Unassembled WGS sequence"/>
</dbReference>
<dbReference type="Pfam" id="PF00890">
    <property type="entry name" value="FAD_binding_2"/>
    <property type="match status" value="1"/>
</dbReference>
<evidence type="ECO:0008006" key="7">
    <source>
        <dbReference type="Google" id="ProtNLM"/>
    </source>
</evidence>
<dbReference type="PRINTS" id="PR00368">
    <property type="entry name" value="FADPNR"/>
</dbReference>
<organism evidence="5 6">
    <name type="scientific">Stentor coeruleus</name>
    <dbReference type="NCBI Taxonomy" id="5963"/>
    <lineage>
        <taxon>Eukaryota</taxon>
        <taxon>Sar</taxon>
        <taxon>Alveolata</taxon>
        <taxon>Ciliophora</taxon>
        <taxon>Postciliodesmatophora</taxon>
        <taxon>Heterotrichea</taxon>
        <taxon>Heterotrichida</taxon>
        <taxon>Stentoridae</taxon>
        <taxon>Stentor</taxon>
    </lineage>
</organism>
<dbReference type="GO" id="GO:0000104">
    <property type="term" value="F:succinate dehydrogenase activity"/>
    <property type="evidence" value="ECO:0007669"/>
    <property type="project" value="TreeGrafter"/>
</dbReference>
<gene>
    <name evidence="5" type="ORF">SteCoe_24187</name>
</gene>
<feature type="domain" description="Fumarate reductase/succinate dehydrogenase flavoprotein-like C-terminal" evidence="4">
    <location>
        <begin position="478"/>
        <end position="592"/>
    </location>
</feature>
<dbReference type="Gene3D" id="3.90.700.10">
    <property type="entry name" value="Succinate dehydrogenase/fumarate reductase flavoprotein, catalytic domain"/>
    <property type="match status" value="1"/>
</dbReference>
<proteinExistence type="predicted"/>
<evidence type="ECO:0000256" key="2">
    <source>
        <dbReference type="ARBA" id="ARBA00023002"/>
    </source>
</evidence>
<dbReference type="InterPro" id="IPR030664">
    <property type="entry name" value="SdhA/FrdA/AprA"/>
</dbReference>
<dbReference type="SUPFAM" id="SSF56425">
    <property type="entry name" value="Succinate dehydrogenase/fumarate reductase flavoprotein, catalytic domain"/>
    <property type="match status" value="1"/>
</dbReference>
<protein>
    <recommendedName>
        <fullName evidence="7">Succinate dehydrogenase [ubiquinone] flavoprotein subunit, mitochondrial</fullName>
    </recommendedName>
</protein>
<keyword evidence="1" id="KW-0285">Flavoprotein</keyword>
<dbReference type="InterPro" id="IPR003953">
    <property type="entry name" value="FAD-dep_OxRdtase_2_FAD-bd"/>
</dbReference>
<dbReference type="Pfam" id="PF02910">
    <property type="entry name" value="Succ_DH_flav_C"/>
    <property type="match status" value="1"/>
</dbReference>
<dbReference type="SUPFAM" id="SSF46977">
    <property type="entry name" value="Succinate dehydrogenase/fumarate reductase flavoprotein C-terminal domain"/>
    <property type="match status" value="1"/>
</dbReference>
<reference evidence="5 6" key="1">
    <citation type="submission" date="2016-11" db="EMBL/GenBank/DDBJ databases">
        <title>The macronuclear genome of Stentor coeruleus: a giant cell with tiny introns.</title>
        <authorList>
            <person name="Slabodnick M."/>
            <person name="Ruby J.G."/>
            <person name="Reiff S.B."/>
            <person name="Swart E.C."/>
            <person name="Gosai S."/>
            <person name="Prabakaran S."/>
            <person name="Witkowska E."/>
            <person name="Larue G.E."/>
            <person name="Fisher S."/>
            <person name="Freeman R.M."/>
            <person name="Gunawardena J."/>
            <person name="Chu W."/>
            <person name="Stover N.A."/>
            <person name="Gregory B.D."/>
            <person name="Nowacki M."/>
            <person name="Derisi J."/>
            <person name="Roy S.W."/>
            <person name="Marshall W.F."/>
            <person name="Sood P."/>
        </authorList>
    </citation>
    <scope>NUCLEOTIDE SEQUENCE [LARGE SCALE GENOMIC DNA]</scope>
    <source>
        <strain evidence="5">WM001</strain>
    </source>
</reference>
<dbReference type="InterPro" id="IPR037099">
    <property type="entry name" value="Fum_R/Succ_DH_flav-like_C_sf"/>
</dbReference>
<keyword evidence="2" id="KW-0560">Oxidoreductase</keyword>
<evidence type="ECO:0000256" key="1">
    <source>
        <dbReference type="ARBA" id="ARBA00022630"/>
    </source>
</evidence>
<dbReference type="PANTHER" id="PTHR11632:SF51">
    <property type="entry name" value="SUCCINATE DEHYDROGENASE [UBIQUINONE] FLAVOPROTEIN SUBUNIT, MITOCHONDRIAL"/>
    <property type="match status" value="1"/>
</dbReference>
<evidence type="ECO:0000313" key="6">
    <source>
        <dbReference type="Proteomes" id="UP000187209"/>
    </source>
</evidence>
<dbReference type="PIRSF" id="PIRSF000171">
    <property type="entry name" value="SDHA_APRA_LASPO"/>
    <property type="match status" value="1"/>
</dbReference>
<dbReference type="GO" id="GO:0009055">
    <property type="term" value="F:electron transfer activity"/>
    <property type="evidence" value="ECO:0007669"/>
    <property type="project" value="TreeGrafter"/>
</dbReference>
<dbReference type="AlphaFoldDB" id="A0A1R2BI94"/>
<name>A0A1R2BI94_9CILI</name>
<dbReference type="GO" id="GO:0009061">
    <property type="term" value="P:anaerobic respiration"/>
    <property type="evidence" value="ECO:0007669"/>
    <property type="project" value="TreeGrafter"/>
</dbReference>